<evidence type="ECO:0000256" key="1">
    <source>
        <dbReference type="SAM" id="MobiDB-lite"/>
    </source>
</evidence>
<keyword evidence="2" id="KW-1133">Transmembrane helix</keyword>
<accession>A0AAV5IBV1</accession>
<gene>
    <name evidence="3" type="ORF">SLEP1_g8713</name>
</gene>
<dbReference type="EMBL" id="BPVZ01000009">
    <property type="protein sequence ID" value="GKU95342.1"/>
    <property type="molecule type" value="Genomic_DNA"/>
</dbReference>
<dbReference type="Proteomes" id="UP001054252">
    <property type="component" value="Unassembled WGS sequence"/>
</dbReference>
<organism evidence="3 4">
    <name type="scientific">Rubroshorea leprosula</name>
    <dbReference type="NCBI Taxonomy" id="152421"/>
    <lineage>
        <taxon>Eukaryota</taxon>
        <taxon>Viridiplantae</taxon>
        <taxon>Streptophyta</taxon>
        <taxon>Embryophyta</taxon>
        <taxon>Tracheophyta</taxon>
        <taxon>Spermatophyta</taxon>
        <taxon>Magnoliopsida</taxon>
        <taxon>eudicotyledons</taxon>
        <taxon>Gunneridae</taxon>
        <taxon>Pentapetalae</taxon>
        <taxon>rosids</taxon>
        <taxon>malvids</taxon>
        <taxon>Malvales</taxon>
        <taxon>Dipterocarpaceae</taxon>
        <taxon>Rubroshorea</taxon>
    </lineage>
</organism>
<reference evidence="3 4" key="1">
    <citation type="journal article" date="2021" name="Commun. Biol.">
        <title>The genome of Shorea leprosula (Dipterocarpaceae) highlights the ecological relevance of drought in aseasonal tropical rainforests.</title>
        <authorList>
            <person name="Ng K.K.S."/>
            <person name="Kobayashi M.J."/>
            <person name="Fawcett J.A."/>
            <person name="Hatakeyama M."/>
            <person name="Paape T."/>
            <person name="Ng C.H."/>
            <person name="Ang C.C."/>
            <person name="Tnah L.H."/>
            <person name="Lee C.T."/>
            <person name="Nishiyama T."/>
            <person name="Sese J."/>
            <person name="O'Brien M.J."/>
            <person name="Copetti D."/>
            <person name="Mohd Noor M.I."/>
            <person name="Ong R.C."/>
            <person name="Putra M."/>
            <person name="Sireger I.Z."/>
            <person name="Indrioko S."/>
            <person name="Kosugi Y."/>
            <person name="Izuno A."/>
            <person name="Isagi Y."/>
            <person name="Lee S.L."/>
            <person name="Shimizu K.K."/>
        </authorList>
    </citation>
    <scope>NUCLEOTIDE SEQUENCE [LARGE SCALE GENOMIC DNA]</scope>
    <source>
        <strain evidence="3">214</strain>
    </source>
</reference>
<name>A0AAV5IBV1_9ROSI</name>
<sequence>MKKKKKQKRSSPPCNPDPLRSAPAGLHRECAPACCADPAPARFCCPLLATRRAQTPSPAACAAAVAPELAAAYALCCAPRQPSPALLCTNPALYAQIACTLCPNHLQSYTPTCLIPFPAIIPPLHTELAPPLLHRALPLPPAPLLLRLLHSAPNPAPLPPARYSHTEKTAIPDKIGILVIDGARLFFIYFIFLILFCCLGYIYRVESRGLGGSFELIMEFDCGGFLVDFGSGLGSLLSFQRAVEGDFVEKKGGNNGG</sequence>
<keyword evidence="2" id="KW-0812">Transmembrane</keyword>
<keyword evidence="4" id="KW-1185">Reference proteome</keyword>
<feature type="transmembrane region" description="Helical" evidence="2">
    <location>
        <begin position="185"/>
        <end position="203"/>
    </location>
</feature>
<protein>
    <submittedName>
        <fullName evidence="3">Uncharacterized protein</fullName>
    </submittedName>
</protein>
<feature type="region of interest" description="Disordered" evidence="1">
    <location>
        <begin position="1"/>
        <end position="20"/>
    </location>
</feature>
<comment type="caution">
    <text evidence="3">The sequence shown here is derived from an EMBL/GenBank/DDBJ whole genome shotgun (WGS) entry which is preliminary data.</text>
</comment>
<evidence type="ECO:0000313" key="3">
    <source>
        <dbReference type="EMBL" id="GKU95342.1"/>
    </source>
</evidence>
<keyword evidence="2" id="KW-0472">Membrane</keyword>
<dbReference type="AlphaFoldDB" id="A0AAV5IBV1"/>
<evidence type="ECO:0000313" key="4">
    <source>
        <dbReference type="Proteomes" id="UP001054252"/>
    </source>
</evidence>
<evidence type="ECO:0000256" key="2">
    <source>
        <dbReference type="SAM" id="Phobius"/>
    </source>
</evidence>
<proteinExistence type="predicted"/>